<dbReference type="InterPro" id="IPR027417">
    <property type="entry name" value="P-loop_NTPase"/>
</dbReference>
<dbReference type="InterPro" id="IPR015947">
    <property type="entry name" value="PUA-like_sf"/>
</dbReference>
<dbReference type="Proteomes" id="UP001491552">
    <property type="component" value="Unassembled WGS sequence"/>
</dbReference>
<evidence type="ECO:0000313" key="15">
    <source>
        <dbReference type="EMBL" id="MEQ2510785.1"/>
    </source>
</evidence>
<dbReference type="RefSeq" id="WP_349135466.1">
    <property type="nucleotide sequence ID" value="NZ_JBBMFF010000187.1"/>
</dbReference>
<dbReference type="SUPFAM" id="SSF52540">
    <property type="entry name" value="P-loop containing nucleoside triphosphate hydrolases"/>
    <property type="match status" value="1"/>
</dbReference>
<evidence type="ECO:0000256" key="6">
    <source>
        <dbReference type="ARBA" id="ARBA00022825"/>
    </source>
</evidence>
<name>A0ABV1G5V5_9FIRM</name>
<evidence type="ECO:0000256" key="11">
    <source>
        <dbReference type="PROSITE-ProRule" id="PRU01122"/>
    </source>
</evidence>
<dbReference type="InterPro" id="IPR054594">
    <property type="entry name" value="Lon_lid"/>
</dbReference>
<feature type="binding site" evidence="9">
    <location>
        <begin position="356"/>
        <end position="363"/>
    </location>
    <ligand>
        <name>ATP</name>
        <dbReference type="ChEBI" id="CHEBI:30616"/>
    </ligand>
</feature>
<evidence type="ECO:0000256" key="12">
    <source>
        <dbReference type="RuleBase" id="RU000591"/>
    </source>
</evidence>
<evidence type="ECO:0000259" key="14">
    <source>
        <dbReference type="PROSITE" id="PS51787"/>
    </source>
</evidence>
<keyword evidence="8 9" id="KW-0346">Stress response</keyword>
<dbReference type="PROSITE" id="PS51786">
    <property type="entry name" value="LON_PROTEOLYTIC"/>
    <property type="match status" value="1"/>
</dbReference>
<evidence type="ECO:0000256" key="1">
    <source>
        <dbReference type="ARBA" id="ARBA00004496"/>
    </source>
</evidence>
<dbReference type="Pfam" id="PF00004">
    <property type="entry name" value="AAA"/>
    <property type="match status" value="1"/>
</dbReference>
<dbReference type="SMART" id="SM00382">
    <property type="entry name" value="AAA"/>
    <property type="match status" value="1"/>
</dbReference>
<gene>
    <name evidence="9 15" type="primary">lon</name>
    <name evidence="15" type="ORF">WMO66_05920</name>
</gene>
<feature type="domain" description="Lon N-terminal" evidence="14">
    <location>
        <begin position="10"/>
        <end position="205"/>
    </location>
</feature>
<dbReference type="HAMAP" id="MF_01973">
    <property type="entry name" value="lon_bact"/>
    <property type="match status" value="1"/>
</dbReference>
<dbReference type="EC" id="3.4.21.53" evidence="9 10"/>
<keyword evidence="2 9" id="KW-0963">Cytoplasm</keyword>
<keyword evidence="7 9" id="KW-0067">ATP-binding</keyword>
<dbReference type="NCBIfam" id="TIGR00763">
    <property type="entry name" value="lon"/>
    <property type="match status" value="1"/>
</dbReference>
<evidence type="ECO:0000256" key="9">
    <source>
        <dbReference type="HAMAP-Rule" id="MF_01973"/>
    </source>
</evidence>
<dbReference type="PROSITE" id="PS01046">
    <property type="entry name" value="LON_SER"/>
    <property type="match status" value="1"/>
</dbReference>
<dbReference type="InterPro" id="IPR020568">
    <property type="entry name" value="Ribosomal_Su5_D2-typ_SF"/>
</dbReference>
<dbReference type="SUPFAM" id="SSF88697">
    <property type="entry name" value="PUA domain-like"/>
    <property type="match status" value="1"/>
</dbReference>
<dbReference type="InterPro" id="IPR008268">
    <property type="entry name" value="Peptidase_S16_AS"/>
</dbReference>
<dbReference type="EMBL" id="JBBMFF010000187">
    <property type="protein sequence ID" value="MEQ2510785.1"/>
    <property type="molecule type" value="Genomic_DNA"/>
</dbReference>
<dbReference type="InterPro" id="IPR014721">
    <property type="entry name" value="Ribsml_uS5_D2-typ_fold_subgr"/>
</dbReference>
<dbReference type="InterPro" id="IPR003593">
    <property type="entry name" value="AAA+_ATPase"/>
</dbReference>
<dbReference type="PIRSF" id="PIRSF001174">
    <property type="entry name" value="Lon_proteas"/>
    <property type="match status" value="1"/>
</dbReference>
<comment type="induction">
    <text evidence="9">By heat shock.</text>
</comment>
<evidence type="ECO:0000256" key="3">
    <source>
        <dbReference type="ARBA" id="ARBA00022670"/>
    </source>
</evidence>
<dbReference type="Gene3D" id="3.40.50.300">
    <property type="entry name" value="P-loop containing nucleotide triphosphate hydrolases"/>
    <property type="match status" value="1"/>
</dbReference>
<evidence type="ECO:0000259" key="13">
    <source>
        <dbReference type="PROSITE" id="PS51786"/>
    </source>
</evidence>
<dbReference type="Gene3D" id="1.20.58.1480">
    <property type="match status" value="1"/>
</dbReference>
<evidence type="ECO:0000256" key="4">
    <source>
        <dbReference type="ARBA" id="ARBA00022741"/>
    </source>
</evidence>
<dbReference type="Pfam" id="PF22667">
    <property type="entry name" value="Lon_lid"/>
    <property type="match status" value="1"/>
</dbReference>
<dbReference type="PRINTS" id="PR00830">
    <property type="entry name" value="ENDOLAPTASE"/>
</dbReference>
<organism evidence="15 16">
    <name type="scientific">Faecousia intestinalis</name>
    <dbReference type="NCBI Taxonomy" id="3133167"/>
    <lineage>
        <taxon>Bacteria</taxon>
        <taxon>Bacillati</taxon>
        <taxon>Bacillota</taxon>
        <taxon>Clostridia</taxon>
        <taxon>Eubacteriales</taxon>
        <taxon>Oscillospiraceae</taxon>
        <taxon>Faecousia</taxon>
    </lineage>
</organism>
<comment type="function">
    <text evidence="9">ATP-dependent serine protease that mediates the selective degradation of mutant and abnormal proteins as well as certain short-lived regulatory proteins. Required for cellular homeostasis and for survival from DNA damage and developmental changes induced by stress. Degrades polypeptides processively to yield small peptide fragments that are 5 to 10 amino acids long. Binds to DNA in a double-stranded, site-specific manner.</text>
</comment>
<keyword evidence="6 9" id="KW-0720">Serine protease</keyword>
<dbReference type="InterPro" id="IPR004815">
    <property type="entry name" value="Lon_bac/euk-typ"/>
</dbReference>
<keyword evidence="5 9" id="KW-0378">Hydrolase</keyword>
<dbReference type="InterPro" id="IPR003111">
    <property type="entry name" value="Lon_prtase_N"/>
</dbReference>
<dbReference type="PROSITE" id="PS51787">
    <property type="entry name" value="LON_N"/>
    <property type="match status" value="1"/>
</dbReference>
<dbReference type="CDD" id="cd19500">
    <property type="entry name" value="RecA-like_Lon"/>
    <property type="match status" value="1"/>
</dbReference>
<comment type="caution">
    <text evidence="15">The sequence shown here is derived from an EMBL/GenBank/DDBJ whole genome shotgun (WGS) entry which is preliminary data.</text>
</comment>
<accession>A0ABV1G5V5</accession>
<dbReference type="InterPro" id="IPR008269">
    <property type="entry name" value="Lon_proteolytic"/>
</dbReference>
<feature type="domain" description="Lon proteolytic" evidence="13">
    <location>
        <begin position="593"/>
        <end position="774"/>
    </location>
</feature>
<dbReference type="SMART" id="SM00464">
    <property type="entry name" value="LON"/>
    <property type="match status" value="1"/>
</dbReference>
<comment type="subcellular location">
    <subcellularLocation>
        <location evidence="1 9 10">Cytoplasm</location>
    </subcellularLocation>
</comment>
<keyword evidence="3 9" id="KW-0645">Protease</keyword>
<comment type="similarity">
    <text evidence="9 10 11 12">Belongs to the peptidase S16 family.</text>
</comment>
<evidence type="ECO:0000256" key="7">
    <source>
        <dbReference type="ARBA" id="ARBA00022840"/>
    </source>
</evidence>
<comment type="subunit">
    <text evidence="9 10">Homohexamer. Organized in a ring with a central cavity.</text>
</comment>
<dbReference type="GO" id="GO:0004252">
    <property type="term" value="F:serine-type endopeptidase activity"/>
    <property type="evidence" value="ECO:0007669"/>
    <property type="project" value="UniProtKB-EC"/>
</dbReference>
<dbReference type="Gene3D" id="1.20.5.5270">
    <property type="match status" value="1"/>
</dbReference>
<dbReference type="InterPro" id="IPR027065">
    <property type="entry name" value="Lon_Prtase"/>
</dbReference>
<dbReference type="PANTHER" id="PTHR10046">
    <property type="entry name" value="ATP DEPENDENT LON PROTEASE FAMILY MEMBER"/>
    <property type="match status" value="1"/>
</dbReference>
<sequence length="806" mass="90201">MNELILSERMPVLAMRGLVLFPQATMHFDVGREKSVRALEAAMNADQHIFLVTQKEIEQDDPGFGDLYEIGTVAHVLQVLKIPGDTVRVLVQGEYRARATQMLQTAPCMMARVESIPEEETPSITPRTEALLRQAIELFGEYAELSQRPMQDIMLHLLSEKDPGSAADMTAQAASYDYKEKMRVLSQLAPVRRLETANRLLARELEVLRLEAQLQEKTQQSIDKGQRDYYLREQLKVIRGELGENDEDAEIDEYREKIEKLHLPQEADEKLHKELQRLEKQPYGSAEASVIRNYLDVALELPWNTRTRERTDIRIARRILDEDHFGLEKVKERILEILAVRQLAPEQPGQIICLIGPPGVGKTSIAMSVARALNRKLARISLGGVHDEAEIRGHRKTYIGAMPGRILTAMQQAGTHNPLLLLDEIDKLGSDYRGDPSSALLEVLDAEQNATFRDNFLEIPFDLSECMFITTANTADTIPRPLLDRMEVIELGSYTDEEKRSIARDHLLPRQLAKNGLKKSQVRVTDDALREIIRCYTRESGVRNLERKLGELCRKCAVQLLSDEAPRRVTVTGTNLESFLGPRRILPDKLPETDPIGLVTGLAWTSVGGETLEVECNVMDGSGKLILTGNLGDVMKESVQAAVSYLRTRAEQLHIPSDFYKTRDIHVHFPEGAVPKDGPSAGIAVCTALASALSGTPVRRDIAMTGEISIRGRVLPIGGLKEKTMAALRHGVKTVIIPHENEKDLQEIDQTVRRALNFLLVDHADAVLDAALVRPVQEEPAVRKTTERVLPVAQHDTAQPNQGIRQ</sequence>
<keyword evidence="16" id="KW-1185">Reference proteome</keyword>
<reference evidence="15 16" key="1">
    <citation type="submission" date="2024-03" db="EMBL/GenBank/DDBJ databases">
        <title>Human intestinal bacterial collection.</title>
        <authorList>
            <person name="Pauvert C."/>
            <person name="Hitch T.C.A."/>
            <person name="Clavel T."/>
        </authorList>
    </citation>
    <scope>NUCLEOTIDE SEQUENCE [LARGE SCALE GENOMIC DNA]</scope>
    <source>
        <strain evidence="15 16">CLA-AA-H192</strain>
    </source>
</reference>
<protein>
    <recommendedName>
        <fullName evidence="9 10">Lon protease</fullName>
        <ecNumber evidence="9 10">3.4.21.53</ecNumber>
    </recommendedName>
    <alternativeName>
        <fullName evidence="9">ATP-dependent protease La</fullName>
    </alternativeName>
</protein>
<dbReference type="Pfam" id="PF05362">
    <property type="entry name" value="Lon_C"/>
    <property type="match status" value="1"/>
</dbReference>
<evidence type="ECO:0000313" key="16">
    <source>
        <dbReference type="Proteomes" id="UP001491552"/>
    </source>
</evidence>
<feature type="active site" evidence="9 11">
    <location>
        <position position="723"/>
    </location>
</feature>
<dbReference type="Pfam" id="PF02190">
    <property type="entry name" value="LON_substr_bdg"/>
    <property type="match status" value="1"/>
</dbReference>
<dbReference type="InterPro" id="IPR027543">
    <property type="entry name" value="Lon_bac"/>
</dbReference>
<evidence type="ECO:0000256" key="8">
    <source>
        <dbReference type="ARBA" id="ARBA00023016"/>
    </source>
</evidence>
<dbReference type="Gene3D" id="3.30.230.10">
    <property type="match status" value="1"/>
</dbReference>
<evidence type="ECO:0000256" key="2">
    <source>
        <dbReference type="ARBA" id="ARBA00022490"/>
    </source>
</evidence>
<dbReference type="InterPro" id="IPR046336">
    <property type="entry name" value="Lon_prtase_N_sf"/>
</dbReference>
<comment type="catalytic activity">
    <reaction evidence="9 10 11">
        <text>Hydrolysis of proteins in presence of ATP.</text>
        <dbReference type="EC" id="3.4.21.53"/>
    </reaction>
</comment>
<dbReference type="SUPFAM" id="SSF54211">
    <property type="entry name" value="Ribosomal protein S5 domain 2-like"/>
    <property type="match status" value="1"/>
</dbReference>
<dbReference type="Gene3D" id="2.30.130.40">
    <property type="entry name" value="LON domain-like"/>
    <property type="match status" value="1"/>
</dbReference>
<evidence type="ECO:0000256" key="10">
    <source>
        <dbReference type="PIRNR" id="PIRNR001174"/>
    </source>
</evidence>
<evidence type="ECO:0000256" key="5">
    <source>
        <dbReference type="ARBA" id="ARBA00022801"/>
    </source>
</evidence>
<feature type="active site" evidence="9 11">
    <location>
        <position position="680"/>
    </location>
</feature>
<dbReference type="InterPro" id="IPR003959">
    <property type="entry name" value="ATPase_AAA_core"/>
</dbReference>
<proteinExistence type="evidence at transcript level"/>
<keyword evidence="4 9" id="KW-0547">Nucleotide-binding</keyword>
<dbReference type="Gene3D" id="1.10.8.60">
    <property type="match status" value="1"/>
</dbReference>